<evidence type="ECO:0000256" key="3">
    <source>
        <dbReference type="ARBA" id="ARBA00022692"/>
    </source>
</evidence>
<evidence type="ECO:0000256" key="2">
    <source>
        <dbReference type="ARBA" id="ARBA00022448"/>
    </source>
</evidence>
<evidence type="ECO:0000259" key="6">
    <source>
        <dbReference type="PROSITE" id="PS50850"/>
    </source>
</evidence>
<dbReference type="SUPFAM" id="SSF49478">
    <property type="entry name" value="Cna protein B-type domain"/>
    <property type="match status" value="1"/>
</dbReference>
<dbReference type="PANTHER" id="PTHR42718:SF9">
    <property type="entry name" value="MAJOR FACILITATOR SUPERFAMILY MULTIDRUG TRANSPORTER MFSC"/>
    <property type="match status" value="1"/>
</dbReference>
<accession>A0A652YYL4</accession>
<dbReference type="InterPro" id="IPR011701">
    <property type="entry name" value="MFS"/>
</dbReference>
<evidence type="ECO:0000256" key="5">
    <source>
        <dbReference type="ARBA" id="ARBA00023136"/>
    </source>
</evidence>
<evidence type="ECO:0000256" key="1">
    <source>
        <dbReference type="ARBA" id="ARBA00004651"/>
    </source>
</evidence>
<keyword evidence="2" id="KW-0813">Transport</keyword>
<dbReference type="Pfam" id="PF13620">
    <property type="entry name" value="CarboxypepD_reg"/>
    <property type="match status" value="1"/>
</dbReference>
<dbReference type="GO" id="GO:0004180">
    <property type="term" value="F:carboxypeptidase activity"/>
    <property type="evidence" value="ECO:0007669"/>
    <property type="project" value="UniProtKB-KW"/>
</dbReference>
<dbReference type="GO" id="GO:0005886">
    <property type="term" value="C:plasma membrane"/>
    <property type="evidence" value="ECO:0007669"/>
    <property type="project" value="UniProtKB-SubCell"/>
</dbReference>
<comment type="caution">
    <text evidence="7">The sequence shown here is derived from an EMBL/GenBank/DDBJ whole genome shotgun (WGS) entry which is preliminary data.</text>
</comment>
<reference evidence="7" key="1">
    <citation type="submission" date="2019-07" db="EMBL/GenBank/DDBJ databases">
        <title>Genomic Encyclopedia of Type Strains, Phase IV (KMG-IV): sequencing the most valuable type-strain genomes for metagenomic binning, comparative biology and taxonomic classification.</title>
        <authorList>
            <person name="Goeker M."/>
        </authorList>
    </citation>
    <scope>NUCLEOTIDE SEQUENCE</scope>
    <source>
        <strain evidence="7">DSM 44596</strain>
    </source>
</reference>
<dbReference type="Gene3D" id="2.60.40.1120">
    <property type="entry name" value="Carboxypeptidase-like, regulatory domain"/>
    <property type="match status" value="1"/>
</dbReference>
<dbReference type="AlphaFoldDB" id="A0A652YYL4"/>
<dbReference type="PROSITE" id="PS50850">
    <property type="entry name" value="MFS"/>
    <property type="match status" value="1"/>
</dbReference>
<keyword evidence="7" id="KW-0121">Carboxypeptidase</keyword>
<dbReference type="PANTHER" id="PTHR42718">
    <property type="entry name" value="MAJOR FACILITATOR SUPERFAMILY MULTIDRUG TRANSPORTER MFSC"/>
    <property type="match status" value="1"/>
</dbReference>
<dbReference type="CDD" id="cd17504">
    <property type="entry name" value="MFS_MMR_MDR_like"/>
    <property type="match status" value="1"/>
</dbReference>
<keyword evidence="7" id="KW-0645">Protease</keyword>
<comment type="subcellular location">
    <subcellularLocation>
        <location evidence="1">Cell membrane</location>
        <topology evidence="1">Multi-pass membrane protein</topology>
    </subcellularLocation>
</comment>
<dbReference type="Pfam" id="PF07690">
    <property type="entry name" value="MFS_1"/>
    <property type="match status" value="1"/>
</dbReference>
<keyword evidence="5" id="KW-0472">Membrane</keyword>
<dbReference type="GO" id="GO:0022857">
    <property type="term" value="F:transmembrane transporter activity"/>
    <property type="evidence" value="ECO:0007669"/>
    <property type="project" value="InterPro"/>
</dbReference>
<dbReference type="SUPFAM" id="SSF49464">
    <property type="entry name" value="Carboxypeptidase regulatory domain-like"/>
    <property type="match status" value="1"/>
</dbReference>
<name>A0A652YYL4_NOCGL</name>
<dbReference type="InterPro" id="IPR036259">
    <property type="entry name" value="MFS_trans_sf"/>
</dbReference>
<keyword evidence="4" id="KW-1133">Transmembrane helix</keyword>
<proteinExistence type="predicted"/>
<dbReference type="EMBL" id="VNIQ01000001">
    <property type="protein sequence ID" value="TYQ08764.1"/>
    <property type="molecule type" value="Genomic_DNA"/>
</dbReference>
<keyword evidence="7" id="KW-0378">Hydrolase</keyword>
<dbReference type="Gene3D" id="1.20.1720.10">
    <property type="entry name" value="Multidrug resistance protein D"/>
    <property type="match status" value="1"/>
</dbReference>
<feature type="domain" description="Major facilitator superfamily (MFS) profile" evidence="6">
    <location>
        <begin position="52"/>
        <end position="502"/>
    </location>
</feature>
<gene>
    <name evidence="7" type="ORF">FNL38_1011141</name>
</gene>
<organism evidence="7">
    <name type="scientific">Nocardia globerula</name>
    <dbReference type="NCBI Taxonomy" id="1818"/>
    <lineage>
        <taxon>Bacteria</taxon>
        <taxon>Bacillati</taxon>
        <taxon>Actinomycetota</taxon>
        <taxon>Actinomycetes</taxon>
        <taxon>Mycobacteriales</taxon>
        <taxon>Nocardiaceae</taxon>
        <taxon>Nocardia</taxon>
    </lineage>
</organism>
<dbReference type="Gene3D" id="1.20.1250.20">
    <property type="entry name" value="MFS general substrate transporter like domains"/>
    <property type="match status" value="1"/>
</dbReference>
<dbReference type="InterPro" id="IPR008969">
    <property type="entry name" value="CarboxyPept-like_regulatory"/>
</dbReference>
<dbReference type="SUPFAM" id="SSF103473">
    <property type="entry name" value="MFS general substrate transporter"/>
    <property type="match status" value="1"/>
</dbReference>
<evidence type="ECO:0000313" key="7">
    <source>
        <dbReference type="EMBL" id="TYQ08764.1"/>
    </source>
</evidence>
<dbReference type="InterPro" id="IPR020846">
    <property type="entry name" value="MFS_dom"/>
</dbReference>
<sequence length="699" mass="73122">MRRGDKIHTGLRGVSEVNSGSLYGERTFTSSRKAPTLALHSAPAARRSSGLITGILCLSGTVVALQQTMVIPLLPDFPKILGISSDDASWLVTITLLTSAIATPIVSRLADMFGKRRMMLISMAMIVLGSLIAAAGGTFVTLLIGRGLQGFAISMIPVGISIMRDELPKDKVASATALMSATLGIGSALGLPLSGLIFEQFGWEAIFWLSAAVGVMLIVAVALVIPESSVRTRGKFDFLGAVMLSVALAALLLAISKGARWGWTSEPTILMFVLGFTVLALWFPYELRVTQPMVDLRTSAKRPVLLTNLASVMVGFSMYANNLSTTQQLQMPKISGYGFELGVMAAGICMIPAGLAMVFFAPVSAKITKRFGAKTTLMVGAVVLAGAYVARVFLTGSIPLIVISAAVVSIGTAIAYSAMPMLIMRSVPITETASANGLNSLLRSVGTSMSSAVVAAMLTALVIPSGPGAGLPSLDAFKNIFWLAALAAVAALAAAAFIPRYGAKPESAVRPVTPEGFEIPSTDNDIVVAGRVIRADKRPVKQAVVTVMDMAGSPVDWSRADNEGVFSLALPEPGRYLVVTSADGWSPTSQVIRFDNAESTHTVMLGERLTISGQVTIAGLLTSGTVITLTKPTGEFVASTLTDHAGRYGIALPSSGRYILTALADDGAGSQARQIAVIAQSTSVDFDVPLEQVPVPSRV</sequence>
<keyword evidence="3" id="KW-0812">Transmembrane</keyword>
<evidence type="ECO:0000256" key="4">
    <source>
        <dbReference type="ARBA" id="ARBA00022989"/>
    </source>
</evidence>
<protein>
    <submittedName>
        <fullName evidence="7">Carboxypeptidase family protein</fullName>
    </submittedName>
</protein>